<evidence type="ECO:0000313" key="3">
    <source>
        <dbReference type="EMBL" id="KIJ35616.1"/>
    </source>
</evidence>
<name>A0A0C9VDW4_SPHS4</name>
<organism evidence="3 4">
    <name type="scientific">Sphaerobolus stellatus (strain SS14)</name>
    <dbReference type="NCBI Taxonomy" id="990650"/>
    <lineage>
        <taxon>Eukaryota</taxon>
        <taxon>Fungi</taxon>
        <taxon>Dikarya</taxon>
        <taxon>Basidiomycota</taxon>
        <taxon>Agaricomycotina</taxon>
        <taxon>Agaricomycetes</taxon>
        <taxon>Phallomycetidae</taxon>
        <taxon>Geastrales</taxon>
        <taxon>Sphaerobolaceae</taxon>
        <taxon>Sphaerobolus</taxon>
    </lineage>
</organism>
<feature type="domain" description="Fungal-type protein kinase" evidence="2">
    <location>
        <begin position="135"/>
        <end position="240"/>
    </location>
</feature>
<dbReference type="OrthoDB" id="5584477at2759"/>
<proteinExistence type="predicted"/>
<accession>A0A0C9VDW4</accession>
<feature type="region of interest" description="Disordered" evidence="1">
    <location>
        <begin position="115"/>
        <end position="134"/>
    </location>
</feature>
<dbReference type="EMBL" id="KN837187">
    <property type="protein sequence ID" value="KIJ35616.1"/>
    <property type="molecule type" value="Genomic_DNA"/>
</dbReference>
<dbReference type="InterPro" id="IPR040976">
    <property type="entry name" value="Pkinase_fungal"/>
</dbReference>
<reference evidence="3 4" key="1">
    <citation type="submission" date="2014-06" db="EMBL/GenBank/DDBJ databases">
        <title>Evolutionary Origins and Diversification of the Mycorrhizal Mutualists.</title>
        <authorList>
            <consortium name="DOE Joint Genome Institute"/>
            <consortium name="Mycorrhizal Genomics Consortium"/>
            <person name="Kohler A."/>
            <person name="Kuo A."/>
            <person name="Nagy L.G."/>
            <person name="Floudas D."/>
            <person name="Copeland A."/>
            <person name="Barry K.W."/>
            <person name="Cichocki N."/>
            <person name="Veneault-Fourrey C."/>
            <person name="LaButti K."/>
            <person name="Lindquist E.A."/>
            <person name="Lipzen A."/>
            <person name="Lundell T."/>
            <person name="Morin E."/>
            <person name="Murat C."/>
            <person name="Riley R."/>
            <person name="Ohm R."/>
            <person name="Sun H."/>
            <person name="Tunlid A."/>
            <person name="Henrissat B."/>
            <person name="Grigoriev I.V."/>
            <person name="Hibbett D.S."/>
            <person name="Martin F."/>
        </authorList>
    </citation>
    <scope>NUCLEOTIDE SEQUENCE [LARGE SCALE GENOMIC DNA]</scope>
    <source>
        <strain evidence="3 4">SS14</strain>
    </source>
</reference>
<sequence>MSDEHRDEHIDSSVSRPLHAHEGAKLHPRFLHENVASLTESELERKEECEFYVRQIAQALAKAWKQDDDLLEKFFFFPNSFPRWSKLSTSPTESSLCNRFRILLNDILRHVERLGLPSRPKRGPPNELKQRRAGDEKSLYVIKDAWIAHDLPGKESESSLLKLTDDKGVTMGIPEFQSSEGIRQGNDPDIILLNRKISSPSLEYLKLDRVHTRVVMKAYGKTINQFSSRKQLIMAFHDAVLVAPKRT</sequence>
<protein>
    <recommendedName>
        <fullName evidence="2">Fungal-type protein kinase domain-containing protein</fullName>
    </recommendedName>
</protein>
<evidence type="ECO:0000259" key="2">
    <source>
        <dbReference type="Pfam" id="PF17667"/>
    </source>
</evidence>
<dbReference type="Pfam" id="PF17667">
    <property type="entry name" value="Pkinase_fungal"/>
    <property type="match status" value="1"/>
</dbReference>
<evidence type="ECO:0000313" key="4">
    <source>
        <dbReference type="Proteomes" id="UP000054279"/>
    </source>
</evidence>
<dbReference type="AlphaFoldDB" id="A0A0C9VDW4"/>
<gene>
    <name evidence="3" type="ORF">M422DRAFT_262212</name>
</gene>
<keyword evidence="4" id="KW-1185">Reference proteome</keyword>
<evidence type="ECO:0000256" key="1">
    <source>
        <dbReference type="SAM" id="MobiDB-lite"/>
    </source>
</evidence>
<dbReference type="HOGENOM" id="CLU_1125130_0_0_1"/>
<dbReference type="Proteomes" id="UP000054279">
    <property type="component" value="Unassembled WGS sequence"/>
</dbReference>